<evidence type="ECO:0000259" key="12">
    <source>
        <dbReference type="Pfam" id="PF02223"/>
    </source>
</evidence>
<name>A0A8H2QYN2_9FIRM</name>
<keyword evidence="6 11" id="KW-0547">Nucleotide-binding</keyword>
<proteinExistence type="inferred from homology"/>
<dbReference type="Gene3D" id="3.40.50.300">
    <property type="entry name" value="P-loop containing nucleotide triphosphate hydrolases"/>
    <property type="match status" value="1"/>
</dbReference>
<dbReference type="HAMAP" id="MF_00165">
    <property type="entry name" value="Thymidylate_kinase"/>
    <property type="match status" value="1"/>
</dbReference>
<dbReference type="PANTHER" id="PTHR10344">
    <property type="entry name" value="THYMIDYLATE KINASE"/>
    <property type="match status" value="1"/>
</dbReference>
<evidence type="ECO:0000256" key="1">
    <source>
        <dbReference type="ARBA" id="ARBA00009776"/>
    </source>
</evidence>
<evidence type="ECO:0000256" key="8">
    <source>
        <dbReference type="ARBA" id="ARBA00022840"/>
    </source>
</evidence>
<dbReference type="GO" id="GO:0005829">
    <property type="term" value="C:cytosol"/>
    <property type="evidence" value="ECO:0007669"/>
    <property type="project" value="TreeGrafter"/>
</dbReference>
<dbReference type="InterPro" id="IPR027417">
    <property type="entry name" value="P-loop_NTPase"/>
</dbReference>
<evidence type="ECO:0000256" key="5">
    <source>
        <dbReference type="ARBA" id="ARBA00022727"/>
    </source>
</evidence>
<protein>
    <recommendedName>
        <fullName evidence="3 11">Thymidylate kinase</fullName>
        <ecNumber evidence="2 11">2.7.4.9</ecNumber>
    </recommendedName>
    <alternativeName>
        <fullName evidence="11">dTMP kinase</fullName>
    </alternativeName>
</protein>
<evidence type="ECO:0000256" key="2">
    <source>
        <dbReference type="ARBA" id="ARBA00012980"/>
    </source>
</evidence>
<comment type="function">
    <text evidence="10 11">Phosphorylation of dTMP to form dTDP in both de novo and salvage pathways of dTTP synthesis.</text>
</comment>
<organism evidence="13 14">
    <name type="scientific">Urinicoccus massiliensis</name>
    <dbReference type="NCBI Taxonomy" id="1723382"/>
    <lineage>
        <taxon>Bacteria</taxon>
        <taxon>Bacillati</taxon>
        <taxon>Bacillota</taxon>
        <taxon>Tissierellia</taxon>
        <taxon>Tissierellales</taxon>
        <taxon>Peptoniphilaceae</taxon>
        <taxon>Urinicoccus</taxon>
    </lineage>
</organism>
<evidence type="ECO:0000313" key="14">
    <source>
        <dbReference type="Proteomes" id="UP000377798"/>
    </source>
</evidence>
<dbReference type="AlphaFoldDB" id="A0A8H2QYN2"/>
<comment type="caution">
    <text evidence="13">The sequence shown here is derived from an EMBL/GenBank/DDBJ whole genome shotgun (WGS) entry which is preliminary data.</text>
</comment>
<comment type="similarity">
    <text evidence="1 11">Belongs to the thymidylate kinase family.</text>
</comment>
<dbReference type="InterPro" id="IPR018094">
    <property type="entry name" value="Thymidylate_kinase"/>
</dbReference>
<dbReference type="SUPFAM" id="SSF52540">
    <property type="entry name" value="P-loop containing nucleoside triphosphate hydrolases"/>
    <property type="match status" value="1"/>
</dbReference>
<reference evidence="13 14" key="1">
    <citation type="submission" date="2019-02" db="EMBL/GenBank/DDBJ databases">
        <authorList>
            <consortium name="Pathogen Informatics"/>
        </authorList>
    </citation>
    <scope>NUCLEOTIDE SEQUENCE [LARGE SCALE GENOMIC DNA]</scope>
    <source>
        <strain evidence="13 14">3012STDY7089603</strain>
    </source>
</reference>
<dbReference type="Pfam" id="PF02223">
    <property type="entry name" value="Thymidylate_kin"/>
    <property type="match status" value="1"/>
</dbReference>
<keyword evidence="8 11" id="KW-0067">ATP-binding</keyword>
<feature type="domain" description="Thymidylate kinase-like" evidence="12">
    <location>
        <begin position="8"/>
        <end position="192"/>
    </location>
</feature>
<dbReference type="GO" id="GO:0004798">
    <property type="term" value="F:dTMP kinase activity"/>
    <property type="evidence" value="ECO:0007669"/>
    <property type="project" value="UniProtKB-UniRule"/>
</dbReference>
<dbReference type="EC" id="2.7.4.9" evidence="2 11"/>
<dbReference type="InterPro" id="IPR018095">
    <property type="entry name" value="Thymidylate_kin_CS"/>
</dbReference>
<keyword evidence="5 11" id="KW-0545">Nucleotide biosynthesis</keyword>
<comment type="catalytic activity">
    <reaction evidence="9 11">
        <text>dTMP + ATP = dTDP + ADP</text>
        <dbReference type="Rhea" id="RHEA:13517"/>
        <dbReference type="ChEBI" id="CHEBI:30616"/>
        <dbReference type="ChEBI" id="CHEBI:58369"/>
        <dbReference type="ChEBI" id="CHEBI:63528"/>
        <dbReference type="ChEBI" id="CHEBI:456216"/>
        <dbReference type="EC" id="2.7.4.9"/>
    </reaction>
</comment>
<feature type="binding site" evidence="11">
    <location>
        <begin position="10"/>
        <end position="17"/>
    </location>
    <ligand>
        <name>ATP</name>
        <dbReference type="ChEBI" id="CHEBI:30616"/>
    </ligand>
</feature>
<gene>
    <name evidence="11 13" type="primary">tmk</name>
    <name evidence="13" type="ORF">NCTC13150_01666</name>
</gene>
<dbReference type="RefSeq" id="WP_131749710.1">
    <property type="nucleotide sequence ID" value="NZ_CAACYI010000001.1"/>
</dbReference>
<dbReference type="FunFam" id="3.40.50.300:FF:000225">
    <property type="entry name" value="Thymidylate kinase"/>
    <property type="match status" value="1"/>
</dbReference>
<dbReference type="CDD" id="cd01672">
    <property type="entry name" value="TMPK"/>
    <property type="match status" value="1"/>
</dbReference>
<dbReference type="PROSITE" id="PS01331">
    <property type="entry name" value="THYMIDYLATE_KINASE"/>
    <property type="match status" value="1"/>
</dbReference>
<dbReference type="GO" id="GO:0006227">
    <property type="term" value="P:dUDP biosynthetic process"/>
    <property type="evidence" value="ECO:0007669"/>
    <property type="project" value="TreeGrafter"/>
</dbReference>
<evidence type="ECO:0000256" key="7">
    <source>
        <dbReference type="ARBA" id="ARBA00022777"/>
    </source>
</evidence>
<dbReference type="GO" id="GO:0005524">
    <property type="term" value="F:ATP binding"/>
    <property type="evidence" value="ECO:0007669"/>
    <property type="project" value="UniProtKB-UniRule"/>
</dbReference>
<evidence type="ECO:0000256" key="9">
    <source>
        <dbReference type="ARBA" id="ARBA00048743"/>
    </source>
</evidence>
<dbReference type="NCBIfam" id="TIGR00041">
    <property type="entry name" value="DTMP_kinase"/>
    <property type="match status" value="1"/>
</dbReference>
<dbReference type="PANTHER" id="PTHR10344:SF4">
    <property type="entry name" value="UMP-CMP KINASE 2, MITOCHONDRIAL"/>
    <property type="match status" value="1"/>
</dbReference>
<keyword evidence="7 11" id="KW-0418">Kinase</keyword>
<evidence type="ECO:0000313" key="13">
    <source>
        <dbReference type="EMBL" id="VFB17082.1"/>
    </source>
</evidence>
<dbReference type="GO" id="GO:0006233">
    <property type="term" value="P:dTDP biosynthetic process"/>
    <property type="evidence" value="ECO:0007669"/>
    <property type="project" value="InterPro"/>
</dbReference>
<keyword evidence="4 11" id="KW-0808">Transferase</keyword>
<dbReference type="Proteomes" id="UP000377798">
    <property type="component" value="Unassembled WGS sequence"/>
</dbReference>
<dbReference type="EMBL" id="CAACYI010000001">
    <property type="protein sequence ID" value="VFB17082.1"/>
    <property type="molecule type" value="Genomic_DNA"/>
</dbReference>
<keyword evidence="14" id="KW-1185">Reference proteome</keyword>
<accession>A0A8H2QYN2</accession>
<sequence length="203" mass="22824">MKGKFIVLEGSDGSGKSTLAGKLKDYYDQRGAKVLLTREPGGTDLGEEIRDMILRKQGEEMDPRTEALLYAASRAEHVFKKIKPAVEEGYIVLCERYILSSLAYQGYGRDLGPQEVLKINEFATGSFRPDVTFYLKVDWQKTLQRKIDQGGDRLELAGDAFFKRVQEGYQALAQSKGIHVLDAGKTPEEIYQECIKILEEVHG</sequence>
<dbReference type="InterPro" id="IPR039430">
    <property type="entry name" value="Thymidylate_kin-like_dom"/>
</dbReference>
<evidence type="ECO:0000256" key="6">
    <source>
        <dbReference type="ARBA" id="ARBA00022741"/>
    </source>
</evidence>
<evidence type="ECO:0000256" key="3">
    <source>
        <dbReference type="ARBA" id="ARBA00017144"/>
    </source>
</evidence>
<evidence type="ECO:0000256" key="4">
    <source>
        <dbReference type="ARBA" id="ARBA00022679"/>
    </source>
</evidence>
<evidence type="ECO:0000256" key="10">
    <source>
        <dbReference type="ARBA" id="ARBA00057735"/>
    </source>
</evidence>
<dbReference type="GO" id="GO:0006235">
    <property type="term" value="P:dTTP biosynthetic process"/>
    <property type="evidence" value="ECO:0007669"/>
    <property type="project" value="UniProtKB-UniRule"/>
</dbReference>
<evidence type="ECO:0000256" key="11">
    <source>
        <dbReference type="HAMAP-Rule" id="MF_00165"/>
    </source>
</evidence>